<organism evidence="1 2">
    <name type="scientific">Cellvibrio japonicus (strain Ueda107)</name>
    <name type="common">Pseudomonas fluorescens subsp. cellulosa</name>
    <dbReference type="NCBI Taxonomy" id="498211"/>
    <lineage>
        <taxon>Bacteria</taxon>
        <taxon>Pseudomonadati</taxon>
        <taxon>Pseudomonadota</taxon>
        <taxon>Gammaproteobacteria</taxon>
        <taxon>Cellvibrionales</taxon>
        <taxon>Cellvibrionaceae</taxon>
        <taxon>Cellvibrio</taxon>
    </lineage>
</organism>
<name>B3PB67_CELJU</name>
<dbReference type="AlphaFoldDB" id="B3PB67"/>
<gene>
    <name evidence="1" type="ordered locus">CJA_1039</name>
</gene>
<dbReference type="InterPro" id="IPR018707">
    <property type="entry name" value="LpxR"/>
</dbReference>
<sequence>MVFDKKQDDQSFFRKITTNIDETGYEPREPHLTFVQQLLIHIGLLAPLLAYAHIGFSQPLTATNDDGPTEIATVVRNRPHTDWMQLARQIDDEKMPWSSIHAKPISQQRSWALALDNDVFVPGNRDQDYTYGINLTQTSPELVNAKVTLNRPLLALDNLFGLHTQALSREERYSRELGAFAFTPEDISISQANAGDRPYASLIYFSSAREQIDWSTNSAIKTTLTLGLLGTDLVGRIQNEIHKYTGSTPARGWENQISDGGELTARYQVAYQQQLDTGRADFELKSTTQVSAGYLTEASWGLSFRKGTINSPWSSFNPDLTSYGEKASFDGSTGKVIEHYFWGGVAFKARAYNAFMEGQFRDSVVTYERNQLNSLLVEAWLGYTIGFGNGYRISYVLRGHTSEVREGDGKRDLLWGSLILARAI</sequence>
<proteinExistence type="predicted"/>
<accession>B3PB67</accession>
<dbReference type="Proteomes" id="UP000001036">
    <property type="component" value="Chromosome"/>
</dbReference>
<keyword evidence="2" id="KW-1185">Reference proteome</keyword>
<protein>
    <recommendedName>
        <fullName evidence="3">Lipid A deacylase LpxR family protein</fullName>
    </recommendedName>
</protein>
<dbReference type="KEGG" id="cja:CJA_1039"/>
<dbReference type="HOGENOM" id="CLU_053290_0_0_6"/>
<dbReference type="OrthoDB" id="9776275at2"/>
<dbReference type="EMBL" id="CP000934">
    <property type="protein sequence ID" value="ACE84506.1"/>
    <property type="molecule type" value="Genomic_DNA"/>
</dbReference>
<evidence type="ECO:0000313" key="2">
    <source>
        <dbReference type="Proteomes" id="UP000001036"/>
    </source>
</evidence>
<dbReference type="InterPro" id="IPR037107">
    <property type="entry name" value="Put_OMP_sf"/>
</dbReference>
<reference evidence="1 2" key="1">
    <citation type="journal article" date="2008" name="J. Bacteriol.">
        <title>Insights into plant cell wall degradation from the genome sequence of the soil bacterium Cellvibrio japonicus.</title>
        <authorList>
            <person name="Deboy R.T."/>
            <person name="Mongodin E.F."/>
            <person name="Fouts D.E."/>
            <person name="Tailford L.E."/>
            <person name="Khouri H."/>
            <person name="Emerson J.B."/>
            <person name="Mohamoud Y."/>
            <person name="Watkins K."/>
            <person name="Henrissat B."/>
            <person name="Gilbert H.J."/>
            <person name="Nelson K.E."/>
        </authorList>
    </citation>
    <scope>NUCLEOTIDE SEQUENCE [LARGE SCALE GENOMIC DNA]</scope>
    <source>
        <strain evidence="1 2">Ueda107</strain>
    </source>
</reference>
<dbReference type="Pfam" id="PF09982">
    <property type="entry name" value="LpxR"/>
    <property type="match status" value="1"/>
</dbReference>
<dbReference type="RefSeq" id="WP_012486687.1">
    <property type="nucleotide sequence ID" value="NC_010995.1"/>
</dbReference>
<dbReference type="STRING" id="498211.CJA_1039"/>
<evidence type="ECO:0000313" key="1">
    <source>
        <dbReference type="EMBL" id="ACE84506.1"/>
    </source>
</evidence>
<dbReference type="Gene3D" id="2.40.128.140">
    <property type="entry name" value="Outer membrane protein"/>
    <property type="match status" value="1"/>
</dbReference>
<evidence type="ECO:0008006" key="3">
    <source>
        <dbReference type="Google" id="ProtNLM"/>
    </source>
</evidence>
<dbReference type="eggNOG" id="COG3528">
    <property type="taxonomic scope" value="Bacteria"/>
</dbReference>